<dbReference type="GO" id="GO:0032259">
    <property type="term" value="P:methylation"/>
    <property type="evidence" value="ECO:0007669"/>
    <property type="project" value="UniProtKB-KW"/>
</dbReference>
<evidence type="ECO:0000313" key="2">
    <source>
        <dbReference type="EMBL" id="MBD2532555.1"/>
    </source>
</evidence>
<dbReference type="Proteomes" id="UP000623440">
    <property type="component" value="Unassembled WGS sequence"/>
</dbReference>
<feature type="domain" description="Methyltransferase type 11" evidence="1">
    <location>
        <begin position="55"/>
        <end position="149"/>
    </location>
</feature>
<evidence type="ECO:0000259" key="1">
    <source>
        <dbReference type="Pfam" id="PF08241"/>
    </source>
</evidence>
<organism evidence="2 3">
    <name type="scientific">Nostoc flagelliforme FACHB-838</name>
    <dbReference type="NCBI Taxonomy" id="2692904"/>
    <lineage>
        <taxon>Bacteria</taxon>
        <taxon>Bacillati</taxon>
        <taxon>Cyanobacteriota</taxon>
        <taxon>Cyanophyceae</taxon>
        <taxon>Nostocales</taxon>
        <taxon>Nostocaceae</taxon>
        <taxon>Nostoc</taxon>
    </lineage>
</organism>
<protein>
    <submittedName>
        <fullName evidence="2">Class I SAM-dependent methyltransferase</fullName>
    </submittedName>
</protein>
<dbReference type="PANTHER" id="PTHR45036:SF1">
    <property type="entry name" value="METHYLTRANSFERASE LIKE 7A"/>
    <property type="match status" value="1"/>
</dbReference>
<dbReference type="InterPro" id="IPR013216">
    <property type="entry name" value="Methyltransf_11"/>
</dbReference>
<dbReference type="SUPFAM" id="SSF53335">
    <property type="entry name" value="S-adenosyl-L-methionine-dependent methyltransferases"/>
    <property type="match status" value="1"/>
</dbReference>
<gene>
    <name evidence="2" type="ORF">H6G97_24415</name>
</gene>
<dbReference type="Pfam" id="PF08241">
    <property type="entry name" value="Methyltransf_11"/>
    <property type="match status" value="1"/>
</dbReference>
<dbReference type="RefSeq" id="WP_190943181.1">
    <property type="nucleotide sequence ID" value="NZ_JACJSI010000062.1"/>
</dbReference>
<dbReference type="CDD" id="cd02440">
    <property type="entry name" value="AdoMet_MTases"/>
    <property type="match status" value="1"/>
</dbReference>
<dbReference type="GO" id="GO:0008168">
    <property type="term" value="F:methyltransferase activity"/>
    <property type="evidence" value="ECO:0007669"/>
    <property type="project" value="UniProtKB-KW"/>
</dbReference>
<dbReference type="InterPro" id="IPR029063">
    <property type="entry name" value="SAM-dependent_MTases_sf"/>
</dbReference>
<name>A0ABR8DT82_9NOSO</name>
<keyword evidence="2" id="KW-0808">Transferase</keyword>
<comment type="caution">
    <text evidence="2">The sequence shown here is derived from an EMBL/GenBank/DDBJ whole genome shotgun (WGS) entry which is preliminary data.</text>
</comment>
<proteinExistence type="predicted"/>
<reference evidence="2 3" key="1">
    <citation type="journal article" date="2020" name="ISME J.">
        <title>Comparative genomics reveals insights into cyanobacterial evolution and habitat adaptation.</title>
        <authorList>
            <person name="Chen M.Y."/>
            <person name="Teng W.K."/>
            <person name="Zhao L."/>
            <person name="Hu C.X."/>
            <person name="Zhou Y.K."/>
            <person name="Han B.P."/>
            <person name="Song L.R."/>
            <person name="Shu W.S."/>
        </authorList>
    </citation>
    <scope>NUCLEOTIDE SEQUENCE [LARGE SCALE GENOMIC DNA]</scope>
    <source>
        <strain evidence="2 3">FACHB-838</strain>
    </source>
</reference>
<dbReference type="Gene3D" id="3.40.50.150">
    <property type="entry name" value="Vaccinia Virus protein VP39"/>
    <property type="match status" value="1"/>
</dbReference>
<dbReference type="EMBL" id="JACJSI010000062">
    <property type="protein sequence ID" value="MBD2532555.1"/>
    <property type="molecule type" value="Genomic_DNA"/>
</dbReference>
<keyword evidence="2" id="KW-0489">Methyltransferase</keyword>
<dbReference type="InterPro" id="IPR052356">
    <property type="entry name" value="Thiol_S-MT"/>
</dbReference>
<accession>A0ABR8DT82</accession>
<dbReference type="PANTHER" id="PTHR45036">
    <property type="entry name" value="METHYLTRANSFERASE LIKE 7B"/>
    <property type="match status" value="1"/>
</dbReference>
<keyword evidence="3" id="KW-1185">Reference proteome</keyword>
<evidence type="ECO:0000313" key="3">
    <source>
        <dbReference type="Proteomes" id="UP000623440"/>
    </source>
</evidence>
<sequence>MMTVNQIIGDSPNQINAKFGKRFFAWMMAQSSGTYDKIVSDRKRSLFANLQGKVLEIGPGTGPNLPYYPKDIHWIGIEPNPHMHSYLKKQARKLGLNIDLRIGNAEWLDAEDNSIDTVISTLVLCSVPNIDYTLQAILRVLKPGGRFLFIEHVAAPEGSLLRRLQNTISPVWKAIGDGCHPDRETWIALEKAGFSSVNYERFDAQLPIVSPHIIGIATK</sequence>